<comment type="caution">
    <text evidence="1">The sequence shown here is derived from an EMBL/GenBank/DDBJ whole genome shotgun (WGS) entry which is preliminary data.</text>
</comment>
<dbReference type="AlphaFoldDB" id="A0A9E2F6K1"/>
<evidence type="ECO:0000313" key="2">
    <source>
        <dbReference type="Proteomes" id="UP000811545"/>
    </source>
</evidence>
<name>A0A9E2F6K1_PSYF1</name>
<dbReference type="EMBL" id="QLTW01000091">
    <property type="protein sequence ID" value="MBT9145425.1"/>
    <property type="molecule type" value="Genomic_DNA"/>
</dbReference>
<reference evidence="1 2" key="1">
    <citation type="journal article" date="2021" name="bioRxiv">
        <title>Unique metabolic strategies in Hadean analogues reveal hints for primordial physiology.</title>
        <authorList>
            <person name="Nobu M.K."/>
            <person name="Nakai R."/>
            <person name="Tamazawa S."/>
            <person name="Mori H."/>
            <person name="Toyoda A."/>
            <person name="Ijiri A."/>
            <person name="Suzuki S."/>
            <person name="Kurokawa K."/>
            <person name="Kamagata Y."/>
            <person name="Tamaki H."/>
        </authorList>
    </citation>
    <scope>NUCLEOTIDE SEQUENCE [LARGE SCALE GENOMIC DNA]</scope>
    <source>
        <strain evidence="1">BS525</strain>
    </source>
</reference>
<organism evidence="1 2">
    <name type="scientific">Psychracetigena formicireducens</name>
    <dbReference type="NCBI Taxonomy" id="2986056"/>
    <lineage>
        <taxon>Bacteria</taxon>
        <taxon>Bacillati</taxon>
        <taxon>Candidatus Lithacetigenota</taxon>
        <taxon>Candidatus Psychracetigena</taxon>
    </lineage>
</organism>
<proteinExistence type="predicted"/>
<protein>
    <submittedName>
        <fullName evidence="1">Uncharacterized protein</fullName>
    </submittedName>
</protein>
<evidence type="ECO:0000313" key="1">
    <source>
        <dbReference type="EMBL" id="MBT9145425.1"/>
    </source>
</evidence>
<gene>
    <name evidence="1" type="ORF">DDT42_01296</name>
</gene>
<dbReference type="Proteomes" id="UP000811545">
    <property type="component" value="Unassembled WGS sequence"/>
</dbReference>
<sequence>MGNVRITSGLVRNLFGAAVTSPTIGGAIYKDSPYASFQASVVGTGTVTATVIIECSNNGVHWCSTPMGTISLSGTTSSSDGFTTEAPWKFVRARVTAISGTNATITALIGV</sequence>
<accession>A0A9E2F6K1</accession>